<sequence length="537" mass="57805">MTDGEHTKPGAANVDTITALSVREQVEALAQALLREFMHRRGYTKTLQAFDRECPRDARTIASRQLMRQLLEIPAHAFPSRLSDAAEAVADTDKKDRKKKKHPPPTYMEELCSYRLQKREVRQRWQQAEEQRRTGAEAVLTVKDPSDAEMEEWRGAAAERERCIAEAHERIARKQRKHDKLRKKREKKRRGQAEAEDGRGSMAGASHAAASHRHGKHHRRPDDIIDDDELLRPVGGWARRQNSSSADDGGGAGGGGVLGSAARGRLAEPEFLFSRLDRQGEGRSTGHAVGSHWAPSNGEMPGLLGSGGSTSFIPDAPAAASLTTGASATTSASSERAPFFLVGEGMSLMSERMQAAKRHSASEDWRPPAPTSAALSSISPASVMREVGATGGGGSRNMRDGAGFVLKSASSAWPRHASRESSPAVSALAFPYATAGRQTVSHSPSRHARSPSTSAEETSPVTIPPAPASGILKLSSEPRRGFDGNARPACSAMRKITTSKDALTSNSKNDAAGGEKNGNEREQSSGRKKRKVTILVD</sequence>
<dbReference type="InterPro" id="IPR059022">
    <property type="entry name" value="MINDY4_N"/>
</dbReference>
<feature type="compositionally biased region" description="Basic residues" evidence="1">
    <location>
        <begin position="210"/>
        <end position="219"/>
    </location>
</feature>
<gene>
    <name evidence="3" type="ORF">TRSC58_02267</name>
</gene>
<dbReference type="Proteomes" id="UP000031737">
    <property type="component" value="Unassembled WGS sequence"/>
</dbReference>
<feature type="region of interest" description="Disordered" evidence="1">
    <location>
        <begin position="239"/>
        <end position="260"/>
    </location>
</feature>
<feature type="compositionally biased region" description="Basic residues" evidence="1">
    <location>
        <begin position="526"/>
        <end position="537"/>
    </location>
</feature>
<feature type="region of interest" description="Disordered" evidence="1">
    <location>
        <begin position="435"/>
        <end position="537"/>
    </location>
</feature>
<feature type="compositionally biased region" description="Low complexity" evidence="1">
    <location>
        <begin position="200"/>
        <end position="209"/>
    </location>
</feature>
<dbReference type="VEuPathDB" id="TriTrypDB:TRSC58_02267"/>
<evidence type="ECO:0000259" key="2">
    <source>
        <dbReference type="Pfam" id="PF26038"/>
    </source>
</evidence>
<feature type="region of interest" description="Disordered" evidence="1">
    <location>
        <begin position="280"/>
        <end position="309"/>
    </location>
</feature>
<feature type="region of interest" description="Disordered" evidence="1">
    <location>
        <begin position="171"/>
        <end position="227"/>
    </location>
</feature>
<evidence type="ECO:0000313" key="4">
    <source>
        <dbReference type="Proteomes" id="UP000031737"/>
    </source>
</evidence>
<feature type="region of interest" description="Disordered" evidence="1">
    <location>
        <begin position="84"/>
        <end position="106"/>
    </location>
</feature>
<keyword evidence="4" id="KW-1185">Reference proteome</keyword>
<feature type="domain" description="MINDY4 N-terminal dimerisation" evidence="2">
    <location>
        <begin position="26"/>
        <end position="73"/>
    </location>
</feature>
<protein>
    <recommendedName>
        <fullName evidence="2">MINDY4 N-terminal dimerisation domain-containing protein</fullName>
    </recommendedName>
</protein>
<comment type="caution">
    <text evidence="3">The sequence shown here is derived from an EMBL/GenBank/DDBJ whole genome shotgun (WGS) entry which is preliminary data.</text>
</comment>
<dbReference type="OrthoDB" id="10263628at2759"/>
<dbReference type="AlphaFoldDB" id="A0A061J6P3"/>
<reference evidence="3 4" key="1">
    <citation type="submission" date="2013-07" db="EMBL/GenBank/DDBJ databases">
        <authorList>
            <person name="Stoco P.H."/>
            <person name="Wagner G."/>
            <person name="Gerber A."/>
            <person name="Zaha A."/>
            <person name="Thompson C."/>
            <person name="Bartholomeu D.C."/>
            <person name="Luckemeyer D.D."/>
            <person name="Bahia D."/>
            <person name="Loreto E."/>
            <person name="Prestes E.B."/>
            <person name="Lima F.M."/>
            <person name="Rodrigues-Luiz G."/>
            <person name="Vallejo G.A."/>
            <person name="Filho J.F."/>
            <person name="Monteiro K.M."/>
            <person name="Tyler K.M."/>
            <person name="de Almeida L.G."/>
            <person name="Ortiz M.F."/>
            <person name="Siervo M.A."/>
            <person name="de Moraes M.H."/>
            <person name="Cunha O.L."/>
            <person name="Mendonca-Neto R."/>
            <person name="Silva R."/>
            <person name="Teixeira S.M."/>
            <person name="Murta S.M."/>
            <person name="Sincero T.C."/>
            <person name="Mendes T.A."/>
            <person name="Urmenyi T.P."/>
            <person name="Silva V.G."/>
            <person name="da Rocha W.D."/>
            <person name="Andersson B."/>
            <person name="Romanha A.J."/>
            <person name="Steindel M."/>
            <person name="de Vasconcelos A.T."/>
            <person name="Grisard E.C."/>
        </authorList>
    </citation>
    <scope>NUCLEOTIDE SEQUENCE [LARGE SCALE GENOMIC DNA]</scope>
    <source>
        <strain evidence="3 4">SC58</strain>
    </source>
</reference>
<dbReference type="Pfam" id="PF26038">
    <property type="entry name" value="Dimer_MINDY4_N"/>
    <property type="match status" value="1"/>
</dbReference>
<feature type="compositionally biased region" description="Gly residues" evidence="1">
    <location>
        <begin position="248"/>
        <end position="258"/>
    </location>
</feature>
<accession>A0A061J6P3</accession>
<evidence type="ECO:0000256" key="1">
    <source>
        <dbReference type="SAM" id="MobiDB-lite"/>
    </source>
</evidence>
<name>A0A061J6P3_TRYRA</name>
<feature type="compositionally biased region" description="Polar residues" evidence="1">
    <location>
        <begin position="499"/>
        <end position="509"/>
    </location>
</feature>
<feature type="compositionally biased region" description="Basic residues" evidence="1">
    <location>
        <begin position="173"/>
        <end position="190"/>
    </location>
</feature>
<evidence type="ECO:0000313" key="3">
    <source>
        <dbReference type="EMBL" id="ESL10005.1"/>
    </source>
</evidence>
<organism evidence="3 4">
    <name type="scientific">Trypanosoma rangeli SC58</name>
    <dbReference type="NCBI Taxonomy" id="429131"/>
    <lineage>
        <taxon>Eukaryota</taxon>
        <taxon>Discoba</taxon>
        <taxon>Euglenozoa</taxon>
        <taxon>Kinetoplastea</taxon>
        <taxon>Metakinetoplastina</taxon>
        <taxon>Trypanosomatida</taxon>
        <taxon>Trypanosomatidae</taxon>
        <taxon>Trypanosoma</taxon>
        <taxon>Herpetosoma</taxon>
    </lineage>
</organism>
<proteinExistence type="predicted"/>
<dbReference type="EMBL" id="AUPL01002267">
    <property type="protein sequence ID" value="ESL10005.1"/>
    <property type="molecule type" value="Genomic_DNA"/>
</dbReference>